<dbReference type="WBParaSite" id="MBELARI_LOCUS299">
    <property type="protein sequence ID" value="MBELARI_LOCUS299"/>
    <property type="gene ID" value="MBELARI_LOCUS299"/>
</dbReference>
<reference evidence="6" key="1">
    <citation type="submission" date="2024-02" db="UniProtKB">
        <authorList>
            <consortium name="WormBaseParasite"/>
        </authorList>
    </citation>
    <scope>IDENTIFICATION</scope>
</reference>
<dbReference type="PROSITE" id="PS50088">
    <property type="entry name" value="ANK_REPEAT"/>
    <property type="match status" value="3"/>
</dbReference>
<dbReference type="InterPro" id="IPR036770">
    <property type="entry name" value="Ankyrin_rpt-contain_sf"/>
</dbReference>
<feature type="repeat" description="ANK" evidence="3">
    <location>
        <begin position="48"/>
        <end position="80"/>
    </location>
</feature>
<dbReference type="PANTHER" id="PTHR24171">
    <property type="entry name" value="ANKYRIN REPEAT DOMAIN-CONTAINING PROTEIN 39-RELATED"/>
    <property type="match status" value="1"/>
</dbReference>
<feature type="compositionally biased region" description="Polar residues" evidence="4">
    <location>
        <begin position="639"/>
        <end position="653"/>
    </location>
</feature>
<feature type="repeat" description="ANK" evidence="3">
    <location>
        <begin position="323"/>
        <end position="355"/>
    </location>
</feature>
<protein>
    <recommendedName>
        <fullName evidence="7">Ankyrin repeat and SAM domain-containing protein 6</fullName>
    </recommendedName>
</protein>
<dbReference type="Proteomes" id="UP000887575">
    <property type="component" value="Unassembled WGS sequence"/>
</dbReference>
<evidence type="ECO:0000256" key="3">
    <source>
        <dbReference type="PROSITE-ProRule" id="PRU00023"/>
    </source>
</evidence>
<evidence type="ECO:0008006" key="7">
    <source>
        <dbReference type="Google" id="ProtNLM"/>
    </source>
</evidence>
<proteinExistence type="predicted"/>
<feature type="repeat" description="ANK" evidence="3">
    <location>
        <begin position="81"/>
        <end position="113"/>
    </location>
</feature>
<keyword evidence="1" id="KW-0677">Repeat</keyword>
<organism evidence="5 6">
    <name type="scientific">Mesorhabditis belari</name>
    <dbReference type="NCBI Taxonomy" id="2138241"/>
    <lineage>
        <taxon>Eukaryota</taxon>
        <taxon>Metazoa</taxon>
        <taxon>Ecdysozoa</taxon>
        <taxon>Nematoda</taxon>
        <taxon>Chromadorea</taxon>
        <taxon>Rhabditida</taxon>
        <taxon>Rhabditina</taxon>
        <taxon>Rhabditomorpha</taxon>
        <taxon>Rhabditoidea</taxon>
        <taxon>Rhabditidae</taxon>
        <taxon>Mesorhabditinae</taxon>
        <taxon>Mesorhabditis</taxon>
    </lineage>
</organism>
<dbReference type="Pfam" id="PF12796">
    <property type="entry name" value="Ank_2"/>
    <property type="match status" value="2"/>
</dbReference>
<accession>A0AAF3F7X2</accession>
<keyword evidence="5" id="KW-1185">Reference proteome</keyword>
<evidence type="ECO:0000313" key="5">
    <source>
        <dbReference type="Proteomes" id="UP000887575"/>
    </source>
</evidence>
<evidence type="ECO:0000313" key="6">
    <source>
        <dbReference type="WBParaSite" id="MBELARI_LOCUS299"/>
    </source>
</evidence>
<dbReference type="SMART" id="SM00248">
    <property type="entry name" value="ANK"/>
    <property type="match status" value="8"/>
</dbReference>
<sequence length="747" mass="83747">MSSNSAILGMEEEDMLRLDLLTATSEGNYPKVKKLLDLGVPVDSHDDDFVTPLQIAAALGDNWMVSTFIDIGASIDSCNQVGMTAFHHACREGRLNVIETLLQRGADIHKFTFLGATGLTLATAGGHLDVVKKLVGLHLEVSPKPYGPTLTNSFCPSPLIVAAVGSSPQICGYLTSRGAPVDEVLAPLLNLTALTSVILCSRPESSYNTIVSALLDLGADPTRRTFRNGKSAIELADDLKREEILLNLYDKNRIRHDLAQPTDFRQLLRENALDQLPEALQTKTTNLPDAITPLMWAVAVGSAQGVYKLLEMRYNVDAQETKYGYSALMLAAFLREDEIVDLLLEMGAGVERTEPNTLHQTSYDLYLTATEDTLPEIRARLHRYKPKEKSLNRGKSKKFSTSGSKTLLKRFGQITQMMSKTKNQLGLSDPQEGASHINMRDWTENRIQSALVDGRNHRKLVRVEQILHRLRHISPPITRSLDSDFEAVRSLAAENATFALTTFYDHYSETHIERRVESEPTSLEYDVAMKYAKEYSYDRGKEKPQRMVVKPRALPTHLLYHRKETISSDRRPRSIVGYPDGQSPTFSLRTTPRMIKKSRDSLVLDGMNGTSDGSPGRASLHANFLFPPSGDYQQHMRKSVSTPSLPGPSNLSSVMGPRITEYHSYSMRSTMPLHDLQGKETLIWDEMRSCGLSEYVQVMIEEEIDYETFFALSCEDLNKMNIRDKETIDSIIDIQNRLEKKGYSFYS</sequence>
<evidence type="ECO:0000256" key="1">
    <source>
        <dbReference type="ARBA" id="ARBA00022737"/>
    </source>
</evidence>
<dbReference type="InterPro" id="IPR013761">
    <property type="entry name" value="SAM/pointed_sf"/>
</dbReference>
<dbReference type="Gene3D" id="1.25.40.20">
    <property type="entry name" value="Ankyrin repeat-containing domain"/>
    <property type="match status" value="3"/>
</dbReference>
<evidence type="ECO:0000256" key="4">
    <source>
        <dbReference type="SAM" id="MobiDB-lite"/>
    </source>
</evidence>
<dbReference type="Gene3D" id="1.10.150.50">
    <property type="entry name" value="Transcription Factor, Ets-1"/>
    <property type="match status" value="1"/>
</dbReference>
<name>A0AAF3F7X2_9BILA</name>
<dbReference type="PROSITE" id="PS50297">
    <property type="entry name" value="ANK_REP_REGION"/>
    <property type="match status" value="2"/>
</dbReference>
<dbReference type="InterPro" id="IPR002110">
    <property type="entry name" value="Ankyrin_rpt"/>
</dbReference>
<dbReference type="AlphaFoldDB" id="A0AAF3F7X2"/>
<feature type="region of interest" description="Disordered" evidence="4">
    <location>
        <begin position="633"/>
        <end position="653"/>
    </location>
</feature>
<evidence type="ECO:0000256" key="2">
    <source>
        <dbReference type="ARBA" id="ARBA00023043"/>
    </source>
</evidence>
<keyword evidence="2 3" id="KW-0040">ANK repeat</keyword>
<dbReference type="SUPFAM" id="SSF48403">
    <property type="entry name" value="Ankyrin repeat"/>
    <property type="match status" value="2"/>
</dbReference>